<sequence>MKSFLFTVSLLLGCVIANAQQQSFMLSLVGTPANTKGWKIGPETYAFYHDNYIVLTDPDKNQEGYLFYEKPLVVLPTSQFTALFEIQISPNADTLADGLAFWFLTKPEKFKKNAGLGIPVKPTGLVLAFDTHDDNGDKKNPQVVLWNAKGTEDYKEGAVKAPASNILNNQAQLADGNWHKVVVQYDMGTIKVYLDGNLNPAIVSKTPLSYVGYFGFSAATGTRFNKQCIRGVMIASGLLPVTMAVH</sequence>
<dbReference type="AlphaFoldDB" id="A0A2W2BU37"/>
<dbReference type="Gene3D" id="2.60.120.200">
    <property type="match status" value="1"/>
</dbReference>
<keyword evidence="3 6" id="KW-0732">Signal</keyword>
<evidence type="ECO:0000256" key="5">
    <source>
        <dbReference type="ARBA" id="ARBA00023136"/>
    </source>
</evidence>
<dbReference type="InterPro" id="IPR056573">
    <property type="entry name" value="Lectin_L-type_dom"/>
</dbReference>
<organism evidence="8 9">
    <name type="scientific">Taibaiella soli</name>
    <dbReference type="NCBI Taxonomy" id="1649169"/>
    <lineage>
        <taxon>Bacteria</taxon>
        <taxon>Pseudomonadati</taxon>
        <taxon>Bacteroidota</taxon>
        <taxon>Chitinophagia</taxon>
        <taxon>Chitinophagales</taxon>
        <taxon>Chitinophagaceae</taxon>
        <taxon>Taibaiella</taxon>
    </lineage>
</organism>
<dbReference type="Pfam" id="PF03388">
    <property type="entry name" value="Lectin_leg-like"/>
    <property type="match status" value="1"/>
</dbReference>
<keyword evidence="9" id="KW-1185">Reference proteome</keyword>
<dbReference type="GO" id="GO:0030134">
    <property type="term" value="C:COPII-coated ER to Golgi transport vesicle"/>
    <property type="evidence" value="ECO:0007669"/>
    <property type="project" value="TreeGrafter"/>
</dbReference>
<dbReference type="GO" id="GO:0006888">
    <property type="term" value="P:endoplasmic reticulum to Golgi vesicle-mediated transport"/>
    <property type="evidence" value="ECO:0007669"/>
    <property type="project" value="TreeGrafter"/>
</dbReference>
<dbReference type="SUPFAM" id="SSF49899">
    <property type="entry name" value="Concanavalin A-like lectins/glucanases"/>
    <property type="match status" value="1"/>
</dbReference>
<evidence type="ECO:0000256" key="2">
    <source>
        <dbReference type="ARBA" id="ARBA00022692"/>
    </source>
</evidence>
<evidence type="ECO:0000313" key="8">
    <source>
        <dbReference type="EMBL" id="PZF71333.1"/>
    </source>
</evidence>
<evidence type="ECO:0000256" key="3">
    <source>
        <dbReference type="ARBA" id="ARBA00022729"/>
    </source>
</evidence>
<evidence type="ECO:0000259" key="7">
    <source>
        <dbReference type="Pfam" id="PF03388"/>
    </source>
</evidence>
<keyword evidence="5" id="KW-0472">Membrane</keyword>
<evidence type="ECO:0000256" key="6">
    <source>
        <dbReference type="SAM" id="SignalP"/>
    </source>
</evidence>
<dbReference type="EMBL" id="QKTW01000025">
    <property type="protein sequence ID" value="PZF71333.1"/>
    <property type="molecule type" value="Genomic_DNA"/>
</dbReference>
<comment type="caution">
    <text evidence="8">The sequence shown here is derived from an EMBL/GenBank/DDBJ whole genome shotgun (WGS) entry which is preliminary data.</text>
</comment>
<dbReference type="PANTHER" id="PTHR12223">
    <property type="entry name" value="VESICULAR MANNOSE-BINDING LECTIN"/>
    <property type="match status" value="1"/>
</dbReference>
<dbReference type="RefSeq" id="WP_111000478.1">
    <property type="nucleotide sequence ID" value="NZ_QKTW01000025.1"/>
</dbReference>
<feature type="chain" id="PRO_5016038594" description="L-type lectin-like domain-containing protein" evidence="6">
    <location>
        <begin position="20"/>
        <end position="246"/>
    </location>
</feature>
<dbReference type="Proteomes" id="UP000248745">
    <property type="component" value="Unassembled WGS sequence"/>
</dbReference>
<gene>
    <name evidence="8" type="ORF">DN068_18740</name>
</gene>
<name>A0A2W2BU37_9BACT</name>
<dbReference type="CDD" id="cd01951">
    <property type="entry name" value="lectin_L-type"/>
    <property type="match status" value="1"/>
</dbReference>
<dbReference type="GO" id="GO:0004553">
    <property type="term" value="F:hydrolase activity, hydrolyzing O-glycosyl compounds"/>
    <property type="evidence" value="ECO:0007669"/>
    <property type="project" value="UniProtKB-ARBA"/>
</dbReference>
<keyword evidence="2" id="KW-0812">Transmembrane</keyword>
<comment type="subcellular location">
    <subcellularLocation>
        <location evidence="1">Membrane</location>
        <topology evidence="1">Single-pass type I membrane protein</topology>
    </subcellularLocation>
</comment>
<feature type="domain" description="L-type lectin-like" evidence="7">
    <location>
        <begin position="34"/>
        <end position="222"/>
    </location>
</feature>
<dbReference type="InterPro" id="IPR013320">
    <property type="entry name" value="ConA-like_dom_sf"/>
</dbReference>
<dbReference type="PANTHER" id="PTHR12223:SF28">
    <property type="entry name" value="LECTIN, MANNOSE BINDING 1 LIKE"/>
    <property type="match status" value="1"/>
</dbReference>
<dbReference type="GO" id="GO:0005537">
    <property type="term" value="F:D-mannose binding"/>
    <property type="evidence" value="ECO:0007669"/>
    <property type="project" value="TreeGrafter"/>
</dbReference>
<evidence type="ECO:0000256" key="1">
    <source>
        <dbReference type="ARBA" id="ARBA00004479"/>
    </source>
</evidence>
<feature type="signal peptide" evidence="6">
    <location>
        <begin position="1"/>
        <end position="19"/>
    </location>
</feature>
<dbReference type="GO" id="GO:0016020">
    <property type="term" value="C:membrane"/>
    <property type="evidence" value="ECO:0007669"/>
    <property type="project" value="UniProtKB-SubCell"/>
</dbReference>
<keyword evidence="4" id="KW-1133">Transmembrane helix</keyword>
<proteinExistence type="predicted"/>
<dbReference type="InterPro" id="IPR005052">
    <property type="entry name" value="Lectin_leg"/>
</dbReference>
<dbReference type="InterPro" id="IPR051136">
    <property type="entry name" value="Intracellular_Lectin-GPT"/>
</dbReference>
<dbReference type="GO" id="GO:0005975">
    <property type="term" value="P:carbohydrate metabolic process"/>
    <property type="evidence" value="ECO:0007669"/>
    <property type="project" value="UniProtKB-ARBA"/>
</dbReference>
<protein>
    <recommendedName>
        <fullName evidence="7">L-type lectin-like domain-containing protein</fullName>
    </recommendedName>
</protein>
<accession>A0A2W2BU37</accession>
<evidence type="ECO:0000256" key="4">
    <source>
        <dbReference type="ARBA" id="ARBA00022989"/>
    </source>
</evidence>
<dbReference type="OrthoDB" id="1652165at2"/>
<evidence type="ECO:0000313" key="9">
    <source>
        <dbReference type="Proteomes" id="UP000248745"/>
    </source>
</evidence>
<reference evidence="8 9" key="1">
    <citation type="submission" date="2018-06" db="EMBL/GenBank/DDBJ databases">
        <title>Mucibacter soli gen. nov., sp. nov., a new member of the family Chitinophagaceae producing mucin.</title>
        <authorList>
            <person name="Kim M.-K."/>
            <person name="Park S."/>
            <person name="Kim T.-S."/>
            <person name="Joung Y."/>
            <person name="Han J.-H."/>
            <person name="Kim S.B."/>
        </authorList>
    </citation>
    <scope>NUCLEOTIDE SEQUENCE [LARGE SCALE GENOMIC DNA]</scope>
    <source>
        <strain evidence="8 9">R1-15</strain>
    </source>
</reference>